<dbReference type="Pfam" id="PF00172">
    <property type="entry name" value="Zn_clus"/>
    <property type="match status" value="1"/>
</dbReference>
<dbReference type="SMART" id="SM00066">
    <property type="entry name" value="GAL4"/>
    <property type="match status" value="1"/>
</dbReference>
<dbReference type="CDD" id="cd00067">
    <property type="entry name" value="GAL4"/>
    <property type="match status" value="1"/>
</dbReference>
<evidence type="ECO:0000259" key="3">
    <source>
        <dbReference type="PROSITE" id="PS50048"/>
    </source>
</evidence>
<dbReference type="PANTHER" id="PTHR47655:SF3">
    <property type="entry name" value="ZN(II)2CYS6 TRANSCRIPTION FACTOR (EUROFUNG)"/>
    <property type="match status" value="1"/>
</dbReference>
<evidence type="ECO:0000256" key="1">
    <source>
        <dbReference type="ARBA" id="ARBA00023242"/>
    </source>
</evidence>
<dbReference type="InterPro" id="IPR001138">
    <property type="entry name" value="Zn2Cys6_DnaBD"/>
</dbReference>
<evidence type="ECO:0000256" key="2">
    <source>
        <dbReference type="SAM" id="MobiDB-lite"/>
    </source>
</evidence>
<dbReference type="InterPro" id="IPR036864">
    <property type="entry name" value="Zn2-C6_fun-type_DNA-bd_sf"/>
</dbReference>
<feature type="compositionally biased region" description="Polar residues" evidence="2">
    <location>
        <begin position="1"/>
        <end position="16"/>
    </location>
</feature>
<feature type="region of interest" description="Disordered" evidence="2">
    <location>
        <begin position="1"/>
        <end position="21"/>
    </location>
</feature>
<dbReference type="AlphaFoldDB" id="A0A2P8A0F1"/>
<dbReference type="FunFam" id="4.10.240.10:FF:000013">
    <property type="entry name" value="C6 transcription factor, putative"/>
    <property type="match status" value="1"/>
</dbReference>
<dbReference type="Proteomes" id="UP000243723">
    <property type="component" value="Unassembled WGS sequence"/>
</dbReference>
<dbReference type="PROSITE" id="PS50048">
    <property type="entry name" value="ZN2_CY6_FUNGAL_2"/>
    <property type="match status" value="1"/>
</dbReference>
<gene>
    <name evidence="4" type="ORF">B9Z65_7750</name>
</gene>
<dbReference type="GO" id="GO:0008270">
    <property type="term" value="F:zinc ion binding"/>
    <property type="evidence" value="ECO:0007669"/>
    <property type="project" value="InterPro"/>
</dbReference>
<dbReference type="GO" id="GO:0000981">
    <property type="term" value="F:DNA-binding transcription factor activity, RNA polymerase II-specific"/>
    <property type="evidence" value="ECO:0007669"/>
    <property type="project" value="InterPro"/>
</dbReference>
<sequence>MSSAPARTLSDSSQHSDTLRKRVGKACDRCRLKKSKCDGTSPCSRCRADNAICVFGERKKAHDKVYPKGYVEMLEQQQSQLVVGLQETYRRLLAANLWPGPALNESEGHPLTHDILSVLDIIKHKSDDQTDVFEEDPERLQQRLVAHGAPYMHRRGSVSSDSDHSTTHSHKRPRSMADSPMSSPAQSAFRKSFDHDRSTASPVSMNTAQLPQKRSRHPHKPSPLHTESPIMDNLQNMEEDALMSAWSWQDMPSDILQSQEPQFTFPQNQSFNMLDNWSGLPSQNSFDPTFMAQYPTGLPSDIGFTNMQQLQKEPMDLDLSRYMPVASS</sequence>
<organism evidence="4 5">
    <name type="scientific">Elsinoe australis</name>
    <dbReference type="NCBI Taxonomy" id="40998"/>
    <lineage>
        <taxon>Eukaryota</taxon>
        <taxon>Fungi</taxon>
        <taxon>Dikarya</taxon>
        <taxon>Ascomycota</taxon>
        <taxon>Pezizomycotina</taxon>
        <taxon>Dothideomycetes</taxon>
        <taxon>Dothideomycetidae</taxon>
        <taxon>Myriangiales</taxon>
        <taxon>Elsinoaceae</taxon>
        <taxon>Elsinoe</taxon>
    </lineage>
</organism>
<dbReference type="PROSITE" id="PS00463">
    <property type="entry name" value="ZN2_CY6_FUNGAL_1"/>
    <property type="match status" value="1"/>
</dbReference>
<dbReference type="OrthoDB" id="4151048at2759"/>
<dbReference type="PANTHER" id="PTHR47655">
    <property type="entry name" value="QUINIC ACID UTILIZATION ACTIVATOR"/>
    <property type="match status" value="1"/>
</dbReference>
<keyword evidence="1" id="KW-0539">Nucleus</keyword>
<evidence type="ECO:0000313" key="4">
    <source>
        <dbReference type="EMBL" id="PSK53944.1"/>
    </source>
</evidence>
<dbReference type="STRING" id="40998.A0A2P8A0F1"/>
<comment type="caution">
    <text evidence="4">The sequence shown here is derived from an EMBL/GenBank/DDBJ whole genome shotgun (WGS) entry which is preliminary data.</text>
</comment>
<dbReference type="InterPro" id="IPR052783">
    <property type="entry name" value="Metabolic/Drug-Res_Regulator"/>
</dbReference>
<protein>
    <recommendedName>
        <fullName evidence="3">Zn(2)-C6 fungal-type domain-containing protein</fullName>
    </recommendedName>
</protein>
<feature type="region of interest" description="Disordered" evidence="2">
    <location>
        <begin position="148"/>
        <end position="227"/>
    </location>
</feature>
<feature type="domain" description="Zn(2)-C6 fungal-type" evidence="3">
    <location>
        <begin position="26"/>
        <end position="55"/>
    </location>
</feature>
<proteinExistence type="predicted"/>
<dbReference type="Gene3D" id="4.10.240.10">
    <property type="entry name" value="Zn(2)-C6 fungal-type DNA-binding domain"/>
    <property type="match status" value="1"/>
</dbReference>
<name>A0A2P8A0F1_9PEZI</name>
<accession>A0A2P8A0F1</accession>
<feature type="compositionally biased region" description="Basic residues" evidence="2">
    <location>
        <begin position="213"/>
        <end position="222"/>
    </location>
</feature>
<evidence type="ECO:0000313" key="5">
    <source>
        <dbReference type="Proteomes" id="UP000243723"/>
    </source>
</evidence>
<keyword evidence="5" id="KW-1185">Reference proteome</keyword>
<reference evidence="4 5" key="1">
    <citation type="submission" date="2017-05" db="EMBL/GenBank/DDBJ databases">
        <title>Draft genome sequence of Elsinoe australis.</title>
        <authorList>
            <person name="Cheng Q."/>
        </authorList>
    </citation>
    <scope>NUCLEOTIDE SEQUENCE [LARGE SCALE GENOMIC DNA]</scope>
    <source>
        <strain evidence="4 5">NL1</strain>
    </source>
</reference>
<dbReference type="EMBL" id="NHZQ01000087">
    <property type="protein sequence ID" value="PSK53944.1"/>
    <property type="molecule type" value="Genomic_DNA"/>
</dbReference>
<dbReference type="SUPFAM" id="SSF57701">
    <property type="entry name" value="Zn2/Cys6 DNA-binding domain"/>
    <property type="match status" value="1"/>
</dbReference>
<feature type="compositionally biased region" description="Polar residues" evidence="2">
    <location>
        <begin position="199"/>
        <end position="212"/>
    </location>
</feature>